<evidence type="ECO:0008006" key="3">
    <source>
        <dbReference type="Google" id="ProtNLM"/>
    </source>
</evidence>
<sequence length="51" mass="6092">MEYLAKQLLLIFFLCISLSLCWLKLHIVMFKLIVCGHLYSDFTRARPLENF</sequence>
<reference evidence="1 2" key="1">
    <citation type="journal article" date="2021" name="Commun. Biol.">
        <title>The genome of Shorea leprosula (Dipterocarpaceae) highlights the ecological relevance of drought in aseasonal tropical rainforests.</title>
        <authorList>
            <person name="Ng K.K.S."/>
            <person name="Kobayashi M.J."/>
            <person name="Fawcett J.A."/>
            <person name="Hatakeyama M."/>
            <person name="Paape T."/>
            <person name="Ng C.H."/>
            <person name="Ang C.C."/>
            <person name="Tnah L.H."/>
            <person name="Lee C.T."/>
            <person name="Nishiyama T."/>
            <person name="Sese J."/>
            <person name="O'Brien M.J."/>
            <person name="Copetti D."/>
            <person name="Mohd Noor M.I."/>
            <person name="Ong R.C."/>
            <person name="Putra M."/>
            <person name="Sireger I.Z."/>
            <person name="Indrioko S."/>
            <person name="Kosugi Y."/>
            <person name="Izuno A."/>
            <person name="Isagi Y."/>
            <person name="Lee S.L."/>
            <person name="Shimizu K.K."/>
        </authorList>
    </citation>
    <scope>NUCLEOTIDE SEQUENCE [LARGE SCALE GENOMIC DNA]</scope>
    <source>
        <strain evidence="1">214</strain>
    </source>
</reference>
<name>A0AAV5I6U9_9ROSI</name>
<gene>
    <name evidence="1" type="ORF">SLEP1_g7013</name>
</gene>
<dbReference type="EMBL" id="BPVZ01000007">
    <property type="protein sequence ID" value="GKU93419.1"/>
    <property type="molecule type" value="Genomic_DNA"/>
</dbReference>
<accession>A0AAV5I6U9</accession>
<organism evidence="1 2">
    <name type="scientific">Rubroshorea leprosula</name>
    <dbReference type="NCBI Taxonomy" id="152421"/>
    <lineage>
        <taxon>Eukaryota</taxon>
        <taxon>Viridiplantae</taxon>
        <taxon>Streptophyta</taxon>
        <taxon>Embryophyta</taxon>
        <taxon>Tracheophyta</taxon>
        <taxon>Spermatophyta</taxon>
        <taxon>Magnoliopsida</taxon>
        <taxon>eudicotyledons</taxon>
        <taxon>Gunneridae</taxon>
        <taxon>Pentapetalae</taxon>
        <taxon>rosids</taxon>
        <taxon>malvids</taxon>
        <taxon>Malvales</taxon>
        <taxon>Dipterocarpaceae</taxon>
        <taxon>Rubroshorea</taxon>
    </lineage>
</organism>
<evidence type="ECO:0000313" key="2">
    <source>
        <dbReference type="Proteomes" id="UP001054252"/>
    </source>
</evidence>
<dbReference type="AlphaFoldDB" id="A0AAV5I6U9"/>
<proteinExistence type="predicted"/>
<evidence type="ECO:0000313" key="1">
    <source>
        <dbReference type="EMBL" id="GKU93419.1"/>
    </source>
</evidence>
<dbReference type="Proteomes" id="UP001054252">
    <property type="component" value="Unassembled WGS sequence"/>
</dbReference>
<protein>
    <recommendedName>
        <fullName evidence="3">ATP synthase F0 subunit 8</fullName>
    </recommendedName>
</protein>
<comment type="caution">
    <text evidence="1">The sequence shown here is derived from an EMBL/GenBank/DDBJ whole genome shotgun (WGS) entry which is preliminary data.</text>
</comment>
<keyword evidence="2" id="KW-1185">Reference proteome</keyword>